<dbReference type="AlphaFoldDB" id="A0A1H8VC71"/>
<dbReference type="EMBL" id="FOEG01000011">
    <property type="protein sequence ID" value="SEP12787.1"/>
    <property type="molecule type" value="Genomic_DNA"/>
</dbReference>
<protein>
    <submittedName>
        <fullName evidence="2">LPP20 lipoprotein</fullName>
    </submittedName>
</protein>
<keyword evidence="3" id="KW-1185">Reference proteome</keyword>
<keyword evidence="1" id="KW-0732">Signal</keyword>
<organism evidence="2 3">
    <name type="scientific">Aquisalimonas asiatica</name>
    <dbReference type="NCBI Taxonomy" id="406100"/>
    <lineage>
        <taxon>Bacteria</taxon>
        <taxon>Pseudomonadati</taxon>
        <taxon>Pseudomonadota</taxon>
        <taxon>Gammaproteobacteria</taxon>
        <taxon>Chromatiales</taxon>
        <taxon>Ectothiorhodospiraceae</taxon>
        <taxon>Aquisalimonas</taxon>
    </lineage>
</organism>
<evidence type="ECO:0000313" key="3">
    <source>
        <dbReference type="Proteomes" id="UP000199657"/>
    </source>
</evidence>
<reference evidence="2 3" key="1">
    <citation type="submission" date="2016-10" db="EMBL/GenBank/DDBJ databases">
        <authorList>
            <person name="de Groot N.N."/>
        </authorList>
    </citation>
    <scope>NUCLEOTIDE SEQUENCE [LARGE SCALE GENOMIC DNA]</scope>
    <source>
        <strain evidence="2 3">CGMCC 1.6291</strain>
    </source>
</reference>
<accession>A0A1H8VC71</accession>
<gene>
    <name evidence="2" type="ORF">SAMN04488052_11137</name>
</gene>
<dbReference type="STRING" id="406100.SAMN04488052_11137"/>
<dbReference type="Proteomes" id="UP000199657">
    <property type="component" value="Unassembled WGS sequence"/>
</dbReference>
<feature type="signal peptide" evidence="1">
    <location>
        <begin position="1"/>
        <end position="21"/>
    </location>
</feature>
<evidence type="ECO:0000313" key="2">
    <source>
        <dbReference type="EMBL" id="SEP12787.1"/>
    </source>
</evidence>
<sequence length="361" mass="39258">MRAVCLAVGGVVLLCAGLAKAGPVALSATGYGDSESAARADALRSLSEQVVAEVDGETEVRTTIDADGERESMDSRIATRSEGYFEGVDYAAPESSDDHYQVEARLPDSGLVATLDQIRRDLDRDFAAMSPRDLEAAVDRADFGLALAGYASRPTAEVEQAVEAFEAARGDAVRYLDFARITFDVEPDDARITLEDTRLDNRQQQLVPTGVYRYRIEADGYQPETDSLRVNSDTDRTETIALVPDVDAVVRLDAPDCCERAARRVLGDYGFRVADDAPVTLRFQLDQTYLTEVSGEAYYRLQGEVESLRDGDVVASNSATLRQVGESAVDDRSAAVIGALTRAIISGERARTLFQDTNHNH</sequence>
<proteinExistence type="predicted"/>
<evidence type="ECO:0000256" key="1">
    <source>
        <dbReference type="SAM" id="SignalP"/>
    </source>
</evidence>
<dbReference type="Gene3D" id="3.10.28.20">
    <property type="entry name" value="Acetamidase/Formamidase-like domains"/>
    <property type="match status" value="1"/>
</dbReference>
<feature type="chain" id="PRO_5011697794" evidence="1">
    <location>
        <begin position="22"/>
        <end position="361"/>
    </location>
</feature>
<keyword evidence="2" id="KW-0449">Lipoprotein</keyword>
<name>A0A1H8VC71_9GAMM</name>